<gene>
    <name evidence="3" type="ORF">SAMN05660413_01349</name>
</gene>
<feature type="region of interest" description="Disordered" evidence="1">
    <location>
        <begin position="22"/>
        <end position="55"/>
    </location>
</feature>
<accession>A0A1I4ZHQ1</accession>
<feature type="transmembrane region" description="Helical" evidence="2">
    <location>
        <begin position="62"/>
        <end position="81"/>
    </location>
</feature>
<dbReference type="Proteomes" id="UP000199153">
    <property type="component" value="Unassembled WGS sequence"/>
</dbReference>
<protein>
    <submittedName>
        <fullName evidence="3">Uncharacterized protein</fullName>
    </submittedName>
</protein>
<keyword evidence="4" id="KW-1185">Reference proteome</keyword>
<evidence type="ECO:0000256" key="2">
    <source>
        <dbReference type="SAM" id="Phobius"/>
    </source>
</evidence>
<dbReference type="STRING" id="287099.SAMN05660413_01349"/>
<organism evidence="3 4">
    <name type="scientific">Salegentibacter flavus</name>
    <dbReference type="NCBI Taxonomy" id="287099"/>
    <lineage>
        <taxon>Bacteria</taxon>
        <taxon>Pseudomonadati</taxon>
        <taxon>Bacteroidota</taxon>
        <taxon>Flavobacteriia</taxon>
        <taxon>Flavobacteriales</taxon>
        <taxon>Flavobacteriaceae</taxon>
        <taxon>Salegentibacter</taxon>
    </lineage>
</organism>
<keyword evidence="2" id="KW-0472">Membrane</keyword>
<dbReference type="AlphaFoldDB" id="A0A1I4ZHQ1"/>
<name>A0A1I4ZHQ1_9FLAO</name>
<proteinExistence type="predicted"/>
<reference evidence="3 4" key="1">
    <citation type="submission" date="2016-10" db="EMBL/GenBank/DDBJ databases">
        <authorList>
            <person name="de Groot N.N."/>
        </authorList>
    </citation>
    <scope>NUCLEOTIDE SEQUENCE [LARGE SCALE GENOMIC DNA]</scope>
    <source>
        <strain evidence="3 4">DSM 17794</strain>
    </source>
</reference>
<keyword evidence="2" id="KW-0812">Transmembrane</keyword>
<evidence type="ECO:0000313" key="3">
    <source>
        <dbReference type="EMBL" id="SFN49792.1"/>
    </source>
</evidence>
<evidence type="ECO:0000313" key="4">
    <source>
        <dbReference type="Proteomes" id="UP000199153"/>
    </source>
</evidence>
<dbReference type="EMBL" id="FOVL01000006">
    <property type="protein sequence ID" value="SFN49792.1"/>
    <property type="molecule type" value="Genomic_DNA"/>
</dbReference>
<sequence length="212" mass="24706">MFFWGQHLEELLHISNETLSFKEEQRKGKNDSNSEERTEEKVLEEEDQPPTIKKSYSANPKIVGLAAVGLLAIILTIYSFASTETTPEKSPEEHLKEIVTDYYQSVNSNQIEAIPDFLSPRVDQWYGAKNLSHSEILKIARDRHGKYPFSSSDINWDSFTVIPQSTGGFLVTYEMTHKFKKKIIDDYQIYDLKLYTRWDEDFKLKSIREIKN</sequence>
<keyword evidence="2" id="KW-1133">Transmembrane helix</keyword>
<feature type="compositionally biased region" description="Basic and acidic residues" evidence="1">
    <location>
        <begin position="22"/>
        <end position="41"/>
    </location>
</feature>
<evidence type="ECO:0000256" key="1">
    <source>
        <dbReference type="SAM" id="MobiDB-lite"/>
    </source>
</evidence>